<dbReference type="InterPro" id="IPR032475">
    <property type="entry name" value="Protealysin_N_PP"/>
</dbReference>
<keyword evidence="4" id="KW-0378">Hydrolase</keyword>
<dbReference type="AlphaFoldDB" id="J3P500"/>
<evidence type="ECO:0000259" key="7">
    <source>
        <dbReference type="Pfam" id="PF01447"/>
    </source>
</evidence>
<dbReference type="InterPro" id="IPR023612">
    <property type="entry name" value="Peptidase_M4"/>
</dbReference>
<reference evidence="10" key="2">
    <citation type="submission" date="2010-07" db="EMBL/GenBank/DDBJ databases">
        <authorList>
            <consortium name="The Broad Institute Genome Sequencing Platform"/>
            <consortium name="Broad Institute Genome Sequencing Center for Infectious Disease"/>
            <person name="Ma L.-J."/>
            <person name="Dead R."/>
            <person name="Young S."/>
            <person name="Zeng Q."/>
            <person name="Koehrsen M."/>
            <person name="Alvarado L."/>
            <person name="Berlin A."/>
            <person name="Chapman S.B."/>
            <person name="Chen Z."/>
            <person name="Freedman E."/>
            <person name="Gellesch M."/>
            <person name="Goldberg J."/>
            <person name="Griggs A."/>
            <person name="Gujja S."/>
            <person name="Heilman E.R."/>
            <person name="Heiman D."/>
            <person name="Hepburn T."/>
            <person name="Howarth C."/>
            <person name="Jen D."/>
            <person name="Larson L."/>
            <person name="Mehta T."/>
            <person name="Neiman D."/>
            <person name="Pearson M."/>
            <person name="Roberts A."/>
            <person name="Saif S."/>
            <person name="Shea T."/>
            <person name="Shenoy N."/>
            <person name="Sisk P."/>
            <person name="Stolte C."/>
            <person name="Sykes S."/>
            <person name="Walk T."/>
            <person name="White J."/>
            <person name="Yandava C."/>
            <person name="Haas B."/>
            <person name="Nusbaum C."/>
            <person name="Birren B."/>
        </authorList>
    </citation>
    <scope>NUCLEOTIDE SEQUENCE</scope>
    <source>
        <strain evidence="10">R3-111a-1</strain>
    </source>
</reference>
<organism evidence="10">
    <name type="scientific">Gaeumannomyces tritici (strain R3-111a-1)</name>
    <name type="common">Wheat and barley take-all root rot fungus</name>
    <name type="synonym">Gaeumannomyces graminis var. tritici</name>
    <dbReference type="NCBI Taxonomy" id="644352"/>
    <lineage>
        <taxon>Eukaryota</taxon>
        <taxon>Fungi</taxon>
        <taxon>Dikarya</taxon>
        <taxon>Ascomycota</taxon>
        <taxon>Pezizomycotina</taxon>
        <taxon>Sordariomycetes</taxon>
        <taxon>Sordariomycetidae</taxon>
        <taxon>Magnaporthales</taxon>
        <taxon>Magnaporthaceae</taxon>
        <taxon>Gaeumannomyces</taxon>
    </lineage>
</organism>
<feature type="domain" description="Peptidase M4" evidence="7">
    <location>
        <begin position="150"/>
        <end position="260"/>
    </location>
</feature>
<reference evidence="10" key="3">
    <citation type="submission" date="2010-09" db="EMBL/GenBank/DDBJ databases">
        <title>Annotation of Gaeumannomyces graminis var. tritici R3-111a-1.</title>
        <authorList>
            <consortium name="The Broad Institute Genome Sequencing Platform"/>
            <person name="Ma L.-J."/>
            <person name="Dead R."/>
            <person name="Young S.K."/>
            <person name="Zeng Q."/>
            <person name="Gargeya S."/>
            <person name="Fitzgerald M."/>
            <person name="Haas B."/>
            <person name="Abouelleil A."/>
            <person name="Alvarado L."/>
            <person name="Arachchi H.M."/>
            <person name="Berlin A."/>
            <person name="Brown A."/>
            <person name="Chapman S.B."/>
            <person name="Chen Z."/>
            <person name="Dunbar C."/>
            <person name="Freedman E."/>
            <person name="Gearin G."/>
            <person name="Gellesch M."/>
            <person name="Goldberg J."/>
            <person name="Griggs A."/>
            <person name="Gujja S."/>
            <person name="Heiman D."/>
            <person name="Howarth C."/>
            <person name="Larson L."/>
            <person name="Lui A."/>
            <person name="MacDonald P.J.P."/>
            <person name="Mehta T."/>
            <person name="Montmayeur A."/>
            <person name="Murphy C."/>
            <person name="Neiman D."/>
            <person name="Pearson M."/>
            <person name="Priest M."/>
            <person name="Roberts A."/>
            <person name="Saif S."/>
            <person name="Shea T."/>
            <person name="Shenoy N."/>
            <person name="Sisk P."/>
            <person name="Stolte C."/>
            <person name="Sykes S."/>
            <person name="Yandava C."/>
            <person name="Wortman J."/>
            <person name="Nusbaum C."/>
            <person name="Birren B."/>
        </authorList>
    </citation>
    <scope>NUCLEOTIDE SEQUENCE</scope>
    <source>
        <strain evidence="10">R3-111a-1</strain>
    </source>
</reference>
<evidence type="ECO:0000256" key="6">
    <source>
        <dbReference type="ARBA" id="ARBA00023049"/>
    </source>
</evidence>
<reference evidence="11" key="5">
    <citation type="submission" date="2018-04" db="UniProtKB">
        <authorList>
            <consortium name="EnsemblFungi"/>
        </authorList>
    </citation>
    <scope>IDENTIFICATION</scope>
    <source>
        <strain evidence="11">R3-111a-1</strain>
    </source>
</reference>
<evidence type="ECO:0000256" key="4">
    <source>
        <dbReference type="ARBA" id="ARBA00022801"/>
    </source>
</evidence>
<dbReference type="SUPFAM" id="SSF55486">
    <property type="entry name" value="Metalloproteases ('zincins'), catalytic domain"/>
    <property type="match status" value="1"/>
</dbReference>
<dbReference type="OrthoDB" id="5332336at2759"/>
<dbReference type="InterPro" id="IPR052759">
    <property type="entry name" value="Metalloprotease_M4"/>
</dbReference>
<dbReference type="EnsemblFungi" id="EJT74748">
    <property type="protein sequence ID" value="EJT74748"/>
    <property type="gene ID" value="GGTG_08586"/>
</dbReference>
<keyword evidence="5" id="KW-0862">Zinc</keyword>
<dbReference type="PANTHER" id="PTHR43579">
    <property type="match status" value="1"/>
</dbReference>
<dbReference type="Gene3D" id="3.10.170.10">
    <property type="match status" value="1"/>
</dbReference>
<dbReference type="GeneID" id="20349044"/>
<reference evidence="12" key="1">
    <citation type="submission" date="2010-07" db="EMBL/GenBank/DDBJ databases">
        <title>The genome sequence of Gaeumannomyces graminis var. tritici strain R3-111a-1.</title>
        <authorList>
            <consortium name="The Broad Institute Genome Sequencing Platform"/>
            <person name="Ma L.-J."/>
            <person name="Dead R."/>
            <person name="Young S."/>
            <person name="Zeng Q."/>
            <person name="Koehrsen M."/>
            <person name="Alvarado L."/>
            <person name="Berlin A."/>
            <person name="Chapman S.B."/>
            <person name="Chen Z."/>
            <person name="Freedman E."/>
            <person name="Gellesch M."/>
            <person name="Goldberg J."/>
            <person name="Griggs A."/>
            <person name="Gujja S."/>
            <person name="Heilman E.R."/>
            <person name="Heiman D."/>
            <person name="Hepburn T."/>
            <person name="Howarth C."/>
            <person name="Jen D."/>
            <person name="Larson L."/>
            <person name="Mehta T."/>
            <person name="Neiman D."/>
            <person name="Pearson M."/>
            <person name="Roberts A."/>
            <person name="Saif S."/>
            <person name="Shea T."/>
            <person name="Shenoy N."/>
            <person name="Sisk P."/>
            <person name="Stolte C."/>
            <person name="Sykes S."/>
            <person name="Walk T."/>
            <person name="White J."/>
            <person name="Yandava C."/>
            <person name="Haas B."/>
            <person name="Nusbaum C."/>
            <person name="Birren B."/>
        </authorList>
    </citation>
    <scope>NUCLEOTIDE SEQUENCE [LARGE SCALE GENOMIC DNA]</scope>
    <source>
        <strain evidence="12">R3-111a-1</strain>
    </source>
</reference>
<evidence type="ECO:0000256" key="3">
    <source>
        <dbReference type="ARBA" id="ARBA00022723"/>
    </source>
</evidence>
<keyword evidence="12" id="KW-1185">Reference proteome</keyword>
<accession>J3P500</accession>
<dbReference type="Pfam" id="PF02868">
    <property type="entry name" value="Peptidase_M4_C"/>
    <property type="match status" value="1"/>
</dbReference>
<dbReference type="InterPro" id="IPR013856">
    <property type="entry name" value="Peptidase_M4_domain"/>
</dbReference>
<comment type="similarity">
    <text evidence="1">Belongs to the peptidase M4 family.</text>
</comment>
<dbReference type="RefSeq" id="XP_009224692.1">
    <property type="nucleotide sequence ID" value="XM_009226428.1"/>
</dbReference>
<keyword evidence="2 10" id="KW-0645">Protease</keyword>
<dbReference type="MEROPS" id="M04.025"/>
<dbReference type="GO" id="GO:0004222">
    <property type="term" value="F:metalloendopeptidase activity"/>
    <property type="evidence" value="ECO:0007669"/>
    <property type="project" value="InterPro"/>
</dbReference>
<proteinExistence type="inferred from homology"/>
<dbReference type="GO" id="GO:0006508">
    <property type="term" value="P:proteolysis"/>
    <property type="evidence" value="ECO:0007669"/>
    <property type="project" value="UniProtKB-KW"/>
</dbReference>
<evidence type="ECO:0000256" key="2">
    <source>
        <dbReference type="ARBA" id="ARBA00022670"/>
    </source>
</evidence>
<dbReference type="PRINTS" id="PR00730">
    <property type="entry name" value="THERMOLYSIN"/>
</dbReference>
<name>J3P500_GAET3</name>
<dbReference type="PANTHER" id="PTHR43579:SF1">
    <property type="entry name" value="NEUTRAL METALLOPROTEINASE"/>
    <property type="match status" value="1"/>
</dbReference>
<dbReference type="Gene3D" id="1.10.390.10">
    <property type="entry name" value="Neutral Protease Domain 2"/>
    <property type="match status" value="1"/>
</dbReference>
<evidence type="ECO:0000313" key="11">
    <source>
        <dbReference type="EnsemblFungi" id="EJT74748"/>
    </source>
</evidence>
<dbReference type="HOGENOM" id="CLU_008590_0_3_1"/>
<sequence length="436" mass="48646">MCQSNRCYIVPQYLLRSIVESNDEEVTPEVRQNADWTLREGLVDLRAKRADIFASLTVPRGFHAQQQQAIPHRHSIVPDVLFQQIADSDEVDEDTRGHARAELEHIRSKIAEFKAVQEGSASAQKPTLQAEGARGDEKEGEVAKFYRAIYDAQKNPKESKLPGKAIRLEGQDPTGDVAADSAYDNGGLVLQFYKDKFNWSSIDNKGMHVVSSVHFGINYENAYWDPSKMQMVYGDGDKFLYKFAECIDVIGHEMTHAITEHTSPLNYQGQSGALNEHVSDVFGIMVKQFKEQEKAAEADWLIGEGCLLPGVKGVALRNMKEPGTAYNDPRFGKDPQPNHMSGFKVMTADNGGVHIYSGIPNRAFCLASIAFGGFSWEKAGQIWWHTMNSGRIPPRCNFVQFADVTVEVADEKYGEEAAKIVREAWNTVGVVRKQGL</sequence>
<evidence type="ECO:0000259" key="8">
    <source>
        <dbReference type="Pfam" id="PF02868"/>
    </source>
</evidence>
<dbReference type="Proteomes" id="UP000006039">
    <property type="component" value="Unassembled WGS sequence"/>
</dbReference>
<keyword evidence="3" id="KW-0479">Metal-binding</keyword>
<dbReference type="STRING" id="644352.J3P500"/>
<dbReference type="InterPro" id="IPR027268">
    <property type="entry name" value="Peptidase_M4/M1_CTD_sf"/>
</dbReference>
<keyword evidence="6 10" id="KW-0482">Metalloprotease</keyword>
<evidence type="ECO:0000256" key="1">
    <source>
        <dbReference type="ARBA" id="ARBA00009388"/>
    </source>
</evidence>
<gene>
    <name evidence="11" type="primary">20349044</name>
    <name evidence="10" type="ORF">GGTG_08586</name>
</gene>
<evidence type="ECO:0000313" key="12">
    <source>
        <dbReference type="Proteomes" id="UP000006039"/>
    </source>
</evidence>
<evidence type="ECO:0000313" key="10">
    <source>
        <dbReference type="EMBL" id="EJT74748.1"/>
    </source>
</evidence>
<protein>
    <submittedName>
        <fullName evidence="10">Extracellular metalloprotease</fullName>
    </submittedName>
</protein>
<feature type="domain" description="Protealysin N-terminal propeptide" evidence="9">
    <location>
        <begin position="74"/>
        <end position="114"/>
    </location>
</feature>
<evidence type="ECO:0000256" key="5">
    <source>
        <dbReference type="ARBA" id="ARBA00022833"/>
    </source>
</evidence>
<dbReference type="Pfam" id="PF16485">
    <property type="entry name" value="PLN_propep"/>
    <property type="match status" value="1"/>
</dbReference>
<dbReference type="CDD" id="cd09597">
    <property type="entry name" value="M4_TLP"/>
    <property type="match status" value="1"/>
</dbReference>
<dbReference type="VEuPathDB" id="FungiDB:GGTG_08586"/>
<dbReference type="GO" id="GO:0046872">
    <property type="term" value="F:metal ion binding"/>
    <property type="evidence" value="ECO:0007669"/>
    <property type="project" value="UniProtKB-KW"/>
</dbReference>
<dbReference type="EMBL" id="GL385398">
    <property type="protein sequence ID" value="EJT74748.1"/>
    <property type="molecule type" value="Genomic_DNA"/>
</dbReference>
<dbReference type="eggNOG" id="ENOG502SUPZ">
    <property type="taxonomic scope" value="Eukaryota"/>
</dbReference>
<dbReference type="Pfam" id="PF01447">
    <property type="entry name" value="Peptidase_M4"/>
    <property type="match status" value="1"/>
</dbReference>
<dbReference type="InterPro" id="IPR001570">
    <property type="entry name" value="Peptidase_M4_C_domain"/>
</dbReference>
<reference evidence="11" key="4">
    <citation type="journal article" date="2015" name="G3 (Bethesda)">
        <title>Genome sequences of three phytopathogenic species of the Magnaporthaceae family of fungi.</title>
        <authorList>
            <person name="Okagaki L.H."/>
            <person name="Nunes C.C."/>
            <person name="Sailsbery J."/>
            <person name="Clay B."/>
            <person name="Brown D."/>
            <person name="John T."/>
            <person name="Oh Y."/>
            <person name="Young N."/>
            <person name="Fitzgerald M."/>
            <person name="Haas B.J."/>
            <person name="Zeng Q."/>
            <person name="Young S."/>
            <person name="Adiconis X."/>
            <person name="Fan L."/>
            <person name="Levin J.Z."/>
            <person name="Mitchell T.K."/>
            <person name="Okubara P.A."/>
            <person name="Farman M.L."/>
            <person name="Kohn L.M."/>
            <person name="Birren B."/>
            <person name="Ma L.-J."/>
            <person name="Dean R.A."/>
        </authorList>
    </citation>
    <scope>NUCLEOTIDE SEQUENCE</scope>
    <source>
        <strain evidence="11">R3-111a-1</strain>
    </source>
</reference>
<evidence type="ECO:0000259" key="9">
    <source>
        <dbReference type="Pfam" id="PF16485"/>
    </source>
</evidence>
<feature type="domain" description="Peptidase M4 C-terminal" evidence="8">
    <location>
        <begin position="264"/>
        <end position="430"/>
    </location>
</feature>